<evidence type="ECO:0000313" key="4">
    <source>
        <dbReference type="Proteomes" id="UP000515511"/>
    </source>
</evidence>
<sequence length="162" mass="17000">MPRARFRAIPLVGILEEMESENGRPRTRAATIVGRVLMVLALVSGIAAMHTGIDMPMAAASTGASVQAGLMSMPSSPAAPTTQQSPDAAEVGGTSTPALDAPMSHDAMHACLFLLGAALLFLLASPLGNKVPFSAPRLIVKWRHAAAVRVRDRTLVLQVLRI</sequence>
<keyword evidence="2" id="KW-0812">Transmembrane</keyword>
<organism evidence="3 4">
    <name type="scientific">Leifsonia shinshuensis</name>
    <dbReference type="NCBI Taxonomy" id="150026"/>
    <lineage>
        <taxon>Bacteria</taxon>
        <taxon>Bacillati</taxon>
        <taxon>Actinomycetota</taxon>
        <taxon>Actinomycetes</taxon>
        <taxon>Micrococcales</taxon>
        <taxon>Microbacteriaceae</taxon>
        <taxon>Leifsonia</taxon>
    </lineage>
</organism>
<evidence type="ECO:0000256" key="1">
    <source>
        <dbReference type="SAM" id="MobiDB-lite"/>
    </source>
</evidence>
<dbReference type="Proteomes" id="UP000515511">
    <property type="component" value="Plasmid unnamed1"/>
</dbReference>
<feature type="compositionally biased region" description="Polar residues" evidence="1">
    <location>
        <begin position="73"/>
        <end position="86"/>
    </location>
</feature>
<gene>
    <name evidence="3" type="ORF">F1C12_22005</name>
</gene>
<dbReference type="KEGG" id="lse:F1C12_22005"/>
<keyword evidence="3" id="KW-0614">Plasmid</keyword>
<reference evidence="4" key="1">
    <citation type="submission" date="2019-09" db="EMBL/GenBank/DDBJ databases">
        <title>Antimicrobial potential of Antarctic Bacteria.</title>
        <authorList>
            <person name="Benaud N."/>
            <person name="Edwards R.J."/>
            <person name="Ferrari B.C."/>
        </authorList>
    </citation>
    <scope>NUCLEOTIDE SEQUENCE [LARGE SCALE GENOMIC DNA]</scope>
    <source>
        <strain evidence="4">INR9</strain>
        <plasmid evidence="4">unnamed1</plasmid>
    </source>
</reference>
<protein>
    <submittedName>
        <fullName evidence="3">Uncharacterized protein</fullName>
    </submittedName>
</protein>
<name>A0A7G6YHJ1_9MICO</name>
<feature type="transmembrane region" description="Helical" evidence="2">
    <location>
        <begin position="107"/>
        <end position="127"/>
    </location>
</feature>
<keyword evidence="2" id="KW-0472">Membrane</keyword>
<keyword evidence="2" id="KW-1133">Transmembrane helix</keyword>
<feature type="transmembrane region" description="Helical" evidence="2">
    <location>
        <begin position="32"/>
        <end position="53"/>
    </location>
</feature>
<dbReference type="AlphaFoldDB" id="A0A7G6YHJ1"/>
<dbReference type="EMBL" id="CP043642">
    <property type="protein sequence ID" value="QNE37956.1"/>
    <property type="molecule type" value="Genomic_DNA"/>
</dbReference>
<proteinExistence type="predicted"/>
<accession>A0A7G6YHJ1</accession>
<evidence type="ECO:0000256" key="2">
    <source>
        <dbReference type="SAM" id="Phobius"/>
    </source>
</evidence>
<feature type="region of interest" description="Disordered" evidence="1">
    <location>
        <begin position="71"/>
        <end position="97"/>
    </location>
</feature>
<evidence type="ECO:0000313" key="3">
    <source>
        <dbReference type="EMBL" id="QNE37956.1"/>
    </source>
</evidence>
<geneLocation type="plasmid" evidence="3 4">
    <name>unnamed1</name>
</geneLocation>